<sequence>MNLLTSAPQWLIFILYGLLVLAALEDAGRLRISNLTSGAVVIGAFVAIALDGPIVGLWQNLLLFVVILAIGTLLFARKLMGGGDIKLLAAAALWCDFSTGWKALVAVAIAGGVETTLVLAARAANWSDATLARFEFLQRRGGIPYGIAIAAGLILVTWWLRADRLTFYF</sequence>
<evidence type="ECO:0000313" key="4">
    <source>
        <dbReference type="Proteomes" id="UP000285023"/>
    </source>
</evidence>
<comment type="caution">
    <text evidence="3">The sequence shown here is derived from an EMBL/GenBank/DDBJ whole genome shotgun (WGS) entry which is preliminary data.</text>
</comment>
<keyword evidence="1" id="KW-0812">Transmembrane</keyword>
<dbReference type="EMBL" id="QXTF01000001">
    <property type="protein sequence ID" value="RIX32434.1"/>
    <property type="molecule type" value="Genomic_DNA"/>
</dbReference>
<accession>A0A418Q3F0</accession>
<name>A0A418Q3F0_9SPHN</name>
<feature type="transmembrane region" description="Helical" evidence="1">
    <location>
        <begin position="31"/>
        <end position="50"/>
    </location>
</feature>
<dbReference type="InterPro" id="IPR000045">
    <property type="entry name" value="Prepilin_IV_endopep_pep"/>
</dbReference>
<keyword evidence="4" id="KW-1185">Reference proteome</keyword>
<feature type="transmembrane region" description="Helical" evidence="1">
    <location>
        <begin position="56"/>
        <end position="76"/>
    </location>
</feature>
<keyword evidence="1" id="KW-0472">Membrane</keyword>
<dbReference type="Pfam" id="PF01478">
    <property type="entry name" value="Peptidase_A24"/>
    <property type="match status" value="1"/>
</dbReference>
<evidence type="ECO:0000259" key="2">
    <source>
        <dbReference type="Pfam" id="PF01478"/>
    </source>
</evidence>
<protein>
    <recommendedName>
        <fullName evidence="2">Prepilin type IV endopeptidase peptidase domain-containing protein</fullName>
    </recommendedName>
</protein>
<dbReference type="AlphaFoldDB" id="A0A418Q3F0"/>
<dbReference type="Gene3D" id="1.20.120.1220">
    <property type="match status" value="1"/>
</dbReference>
<keyword evidence="1" id="KW-1133">Transmembrane helix</keyword>
<feature type="domain" description="Prepilin type IV endopeptidase peptidase" evidence="2">
    <location>
        <begin position="13"/>
        <end position="113"/>
    </location>
</feature>
<dbReference type="RefSeq" id="WP_119532369.1">
    <property type="nucleotide sequence ID" value="NZ_QXTF01000001.1"/>
</dbReference>
<proteinExistence type="predicted"/>
<dbReference type="GO" id="GO:0016020">
    <property type="term" value="C:membrane"/>
    <property type="evidence" value="ECO:0007669"/>
    <property type="project" value="InterPro"/>
</dbReference>
<reference evidence="3 4" key="1">
    <citation type="submission" date="2018-09" db="EMBL/GenBank/DDBJ databases">
        <title>Sphingomonas sp. DAC4.</title>
        <authorList>
            <person name="Seo T."/>
        </authorList>
    </citation>
    <scope>NUCLEOTIDE SEQUENCE [LARGE SCALE GENOMIC DNA]</scope>
    <source>
        <strain evidence="3 4">DAC4</strain>
    </source>
</reference>
<evidence type="ECO:0000256" key="1">
    <source>
        <dbReference type="SAM" id="Phobius"/>
    </source>
</evidence>
<dbReference type="OrthoDB" id="5329005at2"/>
<dbReference type="GO" id="GO:0004190">
    <property type="term" value="F:aspartic-type endopeptidase activity"/>
    <property type="evidence" value="ECO:0007669"/>
    <property type="project" value="InterPro"/>
</dbReference>
<evidence type="ECO:0000313" key="3">
    <source>
        <dbReference type="EMBL" id="RIX32434.1"/>
    </source>
</evidence>
<feature type="transmembrane region" description="Helical" evidence="1">
    <location>
        <begin position="6"/>
        <end position="24"/>
    </location>
</feature>
<organism evidence="3 4">
    <name type="scientific">Sphingomonas edaphi</name>
    <dbReference type="NCBI Taxonomy" id="2315689"/>
    <lineage>
        <taxon>Bacteria</taxon>
        <taxon>Pseudomonadati</taxon>
        <taxon>Pseudomonadota</taxon>
        <taxon>Alphaproteobacteria</taxon>
        <taxon>Sphingomonadales</taxon>
        <taxon>Sphingomonadaceae</taxon>
        <taxon>Sphingomonas</taxon>
    </lineage>
</organism>
<gene>
    <name evidence="3" type="ORF">D3M59_05710</name>
</gene>
<dbReference type="Proteomes" id="UP000285023">
    <property type="component" value="Unassembled WGS sequence"/>
</dbReference>
<feature type="transmembrane region" description="Helical" evidence="1">
    <location>
        <begin position="142"/>
        <end position="160"/>
    </location>
</feature>